<keyword evidence="1" id="KW-0472">Membrane</keyword>
<gene>
    <name evidence="2" type="ORF">HGA11_22000</name>
</gene>
<protein>
    <submittedName>
        <fullName evidence="2">Uncharacterized protein</fullName>
    </submittedName>
</protein>
<dbReference type="EMBL" id="JAAXPJ010000009">
    <property type="protein sequence ID" value="NKZ13654.1"/>
    <property type="molecule type" value="Genomic_DNA"/>
</dbReference>
<evidence type="ECO:0000313" key="3">
    <source>
        <dbReference type="Proteomes" id="UP000518188"/>
    </source>
</evidence>
<reference evidence="2 3" key="1">
    <citation type="submission" date="2020-04" db="EMBL/GenBank/DDBJ databases">
        <title>MicrobeNet Type strains.</title>
        <authorList>
            <person name="Nicholson A.C."/>
        </authorList>
    </citation>
    <scope>NUCLEOTIDE SEQUENCE [LARGE SCALE GENOMIC DNA]</scope>
    <source>
        <strain evidence="2 3">ATCC 700731</strain>
    </source>
</reference>
<proteinExistence type="predicted"/>
<evidence type="ECO:0000256" key="1">
    <source>
        <dbReference type="SAM" id="Phobius"/>
    </source>
</evidence>
<name>A0A7X6MSS5_9MYCO</name>
<evidence type="ECO:0000313" key="2">
    <source>
        <dbReference type="EMBL" id="NKZ13654.1"/>
    </source>
</evidence>
<organism evidence="2 3">
    <name type="scientific">Mycolicibacterium septicum DSM 44393</name>
    <dbReference type="NCBI Taxonomy" id="1341646"/>
    <lineage>
        <taxon>Bacteria</taxon>
        <taxon>Bacillati</taxon>
        <taxon>Actinomycetota</taxon>
        <taxon>Actinomycetes</taxon>
        <taxon>Mycobacteriales</taxon>
        <taxon>Mycobacteriaceae</taxon>
        <taxon>Mycolicibacterium</taxon>
    </lineage>
</organism>
<accession>A0A7X6MSS5</accession>
<dbReference type="AlphaFoldDB" id="A0A7X6MSS5"/>
<keyword evidence="1" id="KW-1133">Transmembrane helix</keyword>
<dbReference type="Proteomes" id="UP000518188">
    <property type="component" value="Unassembled WGS sequence"/>
</dbReference>
<comment type="caution">
    <text evidence="2">The sequence shown here is derived from an EMBL/GenBank/DDBJ whole genome shotgun (WGS) entry which is preliminary data.</text>
</comment>
<sequence length="219" mass="25212">MDGWYYTPGWGALGTITVAVIAVLFNLRSNRRTLRLSGEQFTKSQSHAQAVLDTSIAQFERVREEARLDKLRIEIIGLINALAERTVKLDKAIGQIDEVVEGIARAEEDLDYRFDRVDKAMRAIMAAEYWGVYNQISGHAFAIRLLTKDEELLALLNQLQPIIAEERTHYEGVVMVRQLRRRREDERLRASLLDDEVRRLTKQLTSYALVNLRNHTTSE</sequence>
<keyword evidence="1" id="KW-0812">Transmembrane</keyword>
<dbReference type="RefSeq" id="WP_044522699.1">
    <property type="nucleotide sequence ID" value="NZ_HG322953.1"/>
</dbReference>
<feature type="transmembrane region" description="Helical" evidence="1">
    <location>
        <begin position="6"/>
        <end position="27"/>
    </location>
</feature>